<keyword evidence="2" id="KW-1185">Reference proteome</keyword>
<evidence type="ECO:0000313" key="2">
    <source>
        <dbReference type="Proteomes" id="UP000270296"/>
    </source>
</evidence>
<evidence type="ECO:0000313" key="1">
    <source>
        <dbReference type="EMBL" id="VDO91930.1"/>
    </source>
</evidence>
<gene>
    <name evidence="1" type="ORF">SBAD_LOCUS728</name>
</gene>
<organism evidence="3">
    <name type="scientific">Soboliphyme baturini</name>
    <dbReference type="NCBI Taxonomy" id="241478"/>
    <lineage>
        <taxon>Eukaryota</taxon>
        <taxon>Metazoa</taxon>
        <taxon>Ecdysozoa</taxon>
        <taxon>Nematoda</taxon>
        <taxon>Enoplea</taxon>
        <taxon>Dorylaimia</taxon>
        <taxon>Dioctophymatida</taxon>
        <taxon>Dioctophymatoidea</taxon>
        <taxon>Soboliphymatidae</taxon>
        <taxon>Soboliphyme</taxon>
    </lineage>
</organism>
<reference evidence="3" key="1">
    <citation type="submission" date="2016-06" db="UniProtKB">
        <authorList>
            <consortium name="WormBaseParasite"/>
        </authorList>
    </citation>
    <scope>IDENTIFICATION</scope>
</reference>
<sequence length="110" mass="11988">MQDVGGMRQTAKRRRTEPADRLLSVAGIAAQQHLKKIDGTTTKNQVEGTVKINLMQICGWILFQTPTVMCRSSDPCKGSVSLDADLLRCVCLGDSKGEAATEEDHEESPL</sequence>
<name>A0A183IAT4_9BILA</name>
<protein>
    <submittedName>
        <fullName evidence="1 3">Uncharacterized protein</fullName>
    </submittedName>
</protein>
<evidence type="ECO:0000313" key="3">
    <source>
        <dbReference type="WBParaSite" id="SBAD_0000075101-mRNA-1"/>
    </source>
</evidence>
<dbReference type="WBParaSite" id="SBAD_0000075101-mRNA-1">
    <property type="protein sequence ID" value="SBAD_0000075101-mRNA-1"/>
    <property type="gene ID" value="SBAD_0000075101"/>
</dbReference>
<dbReference type="AlphaFoldDB" id="A0A183IAT4"/>
<proteinExistence type="predicted"/>
<dbReference type="Proteomes" id="UP000270296">
    <property type="component" value="Unassembled WGS sequence"/>
</dbReference>
<dbReference type="EMBL" id="UZAM01006613">
    <property type="protein sequence ID" value="VDO91930.1"/>
    <property type="molecule type" value="Genomic_DNA"/>
</dbReference>
<accession>A0A183IAT4</accession>
<reference evidence="1 2" key="2">
    <citation type="submission" date="2018-11" db="EMBL/GenBank/DDBJ databases">
        <authorList>
            <consortium name="Pathogen Informatics"/>
        </authorList>
    </citation>
    <scope>NUCLEOTIDE SEQUENCE [LARGE SCALE GENOMIC DNA]</scope>
</reference>